<name>A0A1B6ILV2_9HEMI</name>
<feature type="non-terminal residue" evidence="3">
    <location>
        <position position="214"/>
    </location>
</feature>
<feature type="non-terminal residue" evidence="3">
    <location>
        <position position="1"/>
    </location>
</feature>
<dbReference type="PANTHER" id="PTHR46599:SF3">
    <property type="entry name" value="PIGGYBAC TRANSPOSABLE ELEMENT-DERIVED PROTEIN 4"/>
    <property type="match status" value="1"/>
</dbReference>
<evidence type="ECO:0000259" key="2">
    <source>
        <dbReference type="Pfam" id="PF13843"/>
    </source>
</evidence>
<organism evidence="3">
    <name type="scientific">Homalodisca liturata</name>
    <dbReference type="NCBI Taxonomy" id="320908"/>
    <lineage>
        <taxon>Eukaryota</taxon>
        <taxon>Metazoa</taxon>
        <taxon>Ecdysozoa</taxon>
        <taxon>Arthropoda</taxon>
        <taxon>Hexapoda</taxon>
        <taxon>Insecta</taxon>
        <taxon>Pterygota</taxon>
        <taxon>Neoptera</taxon>
        <taxon>Paraneoptera</taxon>
        <taxon>Hemiptera</taxon>
        <taxon>Auchenorrhyncha</taxon>
        <taxon>Membracoidea</taxon>
        <taxon>Cicadellidae</taxon>
        <taxon>Cicadellinae</taxon>
        <taxon>Proconiini</taxon>
        <taxon>Homalodisca</taxon>
    </lineage>
</organism>
<feature type="domain" description="PiggyBac transposable element-derived protein" evidence="2">
    <location>
        <begin position="123"/>
        <end position="214"/>
    </location>
</feature>
<proteinExistence type="predicted"/>
<feature type="compositionally biased region" description="Acidic residues" evidence="1">
    <location>
        <begin position="62"/>
        <end position="75"/>
    </location>
</feature>
<protein>
    <recommendedName>
        <fullName evidence="2">PiggyBac transposable element-derived protein domain-containing protein</fullName>
    </recommendedName>
</protein>
<gene>
    <name evidence="3" type="ORF">g.59309</name>
</gene>
<dbReference type="InterPro" id="IPR029526">
    <property type="entry name" value="PGBD"/>
</dbReference>
<sequence length="214" mass="24642">TCLNDFIMSSRDVNEEQIQRLLDCPMSSEPDPQHEIEENIGSSVDDTDEDPDFLPSESDHDSSDDEGEATMEIETNDMNGGDSGENDGEVMMDEWTEFKGRQQEFLFTSTSEYHLNMANDAKPVDYYLAFITDDIIQMMVVETNRNASKVLRETRLNRSSRLNKWAPTDDVEMWKFIGILIWMGLSNHPRITDYWSGNILYKNTVASQVMSRNR</sequence>
<dbReference type="AlphaFoldDB" id="A0A1B6ILV2"/>
<reference evidence="3" key="1">
    <citation type="submission" date="2015-11" db="EMBL/GenBank/DDBJ databases">
        <title>De novo transcriptome assembly of four potential Pierce s Disease insect vectors from Arizona vineyards.</title>
        <authorList>
            <person name="Tassone E.E."/>
        </authorList>
    </citation>
    <scope>NUCLEOTIDE SEQUENCE</scope>
</reference>
<evidence type="ECO:0000256" key="1">
    <source>
        <dbReference type="SAM" id="MobiDB-lite"/>
    </source>
</evidence>
<dbReference type="EMBL" id="GECU01019812">
    <property type="protein sequence ID" value="JAS87894.1"/>
    <property type="molecule type" value="Transcribed_RNA"/>
</dbReference>
<accession>A0A1B6ILV2</accession>
<evidence type="ECO:0000313" key="3">
    <source>
        <dbReference type="EMBL" id="JAS87894.1"/>
    </source>
</evidence>
<dbReference type="PANTHER" id="PTHR46599">
    <property type="entry name" value="PIGGYBAC TRANSPOSABLE ELEMENT-DERIVED PROTEIN 4"/>
    <property type="match status" value="1"/>
</dbReference>
<dbReference type="Pfam" id="PF13843">
    <property type="entry name" value="DDE_Tnp_1_7"/>
    <property type="match status" value="1"/>
</dbReference>
<feature type="region of interest" description="Disordered" evidence="1">
    <location>
        <begin position="24"/>
        <end position="89"/>
    </location>
</feature>